<gene>
    <name evidence="1" type="ORF">PHLCEN_2v6898</name>
</gene>
<organism evidence="1 2">
    <name type="scientific">Hermanssonia centrifuga</name>
    <dbReference type="NCBI Taxonomy" id="98765"/>
    <lineage>
        <taxon>Eukaryota</taxon>
        <taxon>Fungi</taxon>
        <taxon>Dikarya</taxon>
        <taxon>Basidiomycota</taxon>
        <taxon>Agaricomycotina</taxon>
        <taxon>Agaricomycetes</taxon>
        <taxon>Polyporales</taxon>
        <taxon>Meruliaceae</taxon>
        <taxon>Hermanssonia</taxon>
    </lineage>
</organism>
<proteinExistence type="predicted"/>
<name>A0A2R6NY61_9APHY</name>
<dbReference type="EMBL" id="MLYV02000686">
    <property type="protein sequence ID" value="PSR79733.1"/>
    <property type="molecule type" value="Genomic_DNA"/>
</dbReference>
<dbReference type="Proteomes" id="UP000186601">
    <property type="component" value="Unassembled WGS sequence"/>
</dbReference>
<sequence length="126" mass="12549">MVPEPVAPGPVGTSVTVTTVPEGTSVADTTVPVGISVADTTVPVGTSVADTTVPEGTSVADTIVPLTEKPEGNALEPTVTVVPLTLIGLEDAQRVIGTSVTVTVTVFVGTVTNVVKEKTMADALPA</sequence>
<evidence type="ECO:0000313" key="1">
    <source>
        <dbReference type="EMBL" id="PSR79733.1"/>
    </source>
</evidence>
<reference evidence="1 2" key="1">
    <citation type="submission" date="2018-02" db="EMBL/GenBank/DDBJ databases">
        <title>Genome sequence of the basidiomycete white-rot fungus Phlebia centrifuga.</title>
        <authorList>
            <person name="Granchi Z."/>
            <person name="Peng M."/>
            <person name="de Vries R.P."/>
            <person name="Hilden K."/>
            <person name="Makela M.R."/>
            <person name="Grigoriev I."/>
            <person name="Riley R."/>
        </authorList>
    </citation>
    <scope>NUCLEOTIDE SEQUENCE [LARGE SCALE GENOMIC DNA]</scope>
    <source>
        <strain evidence="1 2">FBCC195</strain>
    </source>
</reference>
<evidence type="ECO:0000313" key="2">
    <source>
        <dbReference type="Proteomes" id="UP000186601"/>
    </source>
</evidence>
<protein>
    <submittedName>
        <fullName evidence="1">Uncharacterized protein</fullName>
    </submittedName>
</protein>
<accession>A0A2R6NY61</accession>
<comment type="caution">
    <text evidence="1">The sequence shown here is derived from an EMBL/GenBank/DDBJ whole genome shotgun (WGS) entry which is preliminary data.</text>
</comment>
<dbReference type="AlphaFoldDB" id="A0A2R6NY61"/>
<keyword evidence="2" id="KW-1185">Reference proteome</keyword>